<dbReference type="PANTHER" id="PTHR43877:SF2">
    <property type="entry name" value="AMINOALKYLPHOSPHONATE N-ACETYLTRANSFERASE-RELATED"/>
    <property type="match status" value="1"/>
</dbReference>
<evidence type="ECO:0000313" key="5">
    <source>
        <dbReference type="Proteomes" id="UP000028868"/>
    </source>
</evidence>
<proteinExistence type="predicted"/>
<dbReference type="GO" id="GO:0016747">
    <property type="term" value="F:acyltransferase activity, transferring groups other than amino-acyl groups"/>
    <property type="evidence" value="ECO:0007669"/>
    <property type="project" value="InterPro"/>
</dbReference>
<evidence type="ECO:0000256" key="2">
    <source>
        <dbReference type="ARBA" id="ARBA00023315"/>
    </source>
</evidence>
<dbReference type="Gene3D" id="3.40.630.30">
    <property type="match status" value="1"/>
</dbReference>
<dbReference type="CDD" id="cd04301">
    <property type="entry name" value="NAT_SF"/>
    <property type="match status" value="1"/>
</dbReference>
<feature type="domain" description="N-acetyltransferase" evidence="3">
    <location>
        <begin position="1"/>
        <end position="141"/>
    </location>
</feature>
<dbReference type="OrthoDB" id="9797826at2"/>
<dbReference type="InterPro" id="IPR016181">
    <property type="entry name" value="Acyl_CoA_acyltransferase"/>
</dbReference>
<dbReference type="AlphaFoldDB" id="A0A024P4W3"/>
<accession>A0A024P4W3</accession>
<dbReference type="Pfam" id="PF00583">
    <property type="entry name" value="Acetyltransf_1"/>
    <property type="match status" value="1"/>
</dbReference>
<comment type="caution">
    <text evidence="4">The sequence shown here is derived from an EMBL/GenBank/DDBJ whole genome shotgun (WGS) entry which is preliminary data.</text>
</comment>
<gene>
    <name evidence="4" type="ORF">BN983_02349</name>
</gene>
<dbReference type="RefSeq" id="WP_035508585.1">
    <property type="nucleotide sequence ID" value="NZ_CCDH010000003.1"/>
</dbReference>
<keyword evidence="5" id="KW-1185">Reference proteome</keyword>
<organism evidence="4 5">
    <name type="scientific">Halobacillus karajensis</name>
    <dbReference type="NCBI Taxonomy" id="195088"/>
    <lineage>
        <taxon>Bacteria</taxon>
        <taxon>Bacillati</taxon>
        <taxon>Bacillota</taxon>
        <taxon>Bacilli</taxon>
        <taxon>Bacillales</taxon>
        <taxon>Bacillaceae</taxon>
        <taxon>Halobacillus</taxon>
    </lineage>
</organism>
<dbReference type="PANTHER" id="PTHR43877">
    <property type="entry name" value="AMINOALKYLPHOSPHONATE N-ACETYLTRANSFERASE-RELATED-RELATED"/>
    <property type="match status" value="1"/>
</dbReference>
<name>A0A024P4W3_9BACI</name>
<reference evidence="4 5" key="2">
    <citation type="submission" date="2014-05" db="EMBL/GenBank/DDBJ databases">
        <title>Draft genome sequence of Halobacillus karajensis HK-03.</title>
        <authorList>
            <person name="Khelaifia S."/>
            <person name="Croce O."/>
            <person name="Lagier J.C."/>
            <person name="Raoult D."/>
        </authorList>
    </citation>
    <scope>NUCLEOTIDE SEQUENCE [LARGE SCALE GENOMIC DNA]</scope>
    <source>
        <strain evidence="4 5">HD-03</strain>
    </source>
</reference>
<reference evidence="5" key="1">
    <citation type="submission" date="2014-03" db="EMBL/GenBank/DDBJ databases">
        <authorList>
            <person name="Urmite Genomes U."/>
        </authorList>
    </citation>
    <scope>NUCLEOTIDE SEQUENCE [LARGE SCALE GENOMIC DNA]</scope>
    <source>
        <strain evidence="5">HD-03</strain>
    </source>
</reference>
<dbReference type="InterPro" id="IPR000182">
    <property type="entry name" value="GNAT_dom"/>
</dbReference>
<keyword evidence="2" id="KW-0012">Acyltransferase</keyword>
<evidence type="ECO:0000313" key="4">
    <source>
        <dbReference type="EMBL" id="CDQ24084.1"/>
    </source>
</evidence>
<dbReference type="SUPFAM" id="SSF55729">
    <property type="entry name" value="Acyl-CoA N-acyltransferases (Nat)"/>
    <property type="match status" value="1"/>
</dbReference>
<evidence type="ECO:0000259" key="3">
    <source>
        <dbReference type="PROSITE" id="PS51186"/>
    </source>
</evidence>
<evidence type="ECO:0000256" key="1">
    <source>
        <dbReference type="ARBA" id="ARBA00022679"/>
    </source>
</evidence>
<dbReference type="EMBL" id="CCDI010000002">
    <property type="protein sequence ID" value="CDQ24084.1"/>
    <property type="molecule type" value="Genomic_DNA"/>
</dbReference>
<dbReference type="Proteomes" id="UP000028868">
    <property type="component" value="Unassembled WGS sequence"/>
</dbReference>
<dbReference type="InterPro" id="IPR050832">
    <property type="entry name" value="Bact_Acetyltransf"/>
</dbReference>
<keyword evidence="1" id="KW-0808">Transferase</keyword>
<dbReference type="PROSITE" id="PS51186">
    <property type="entry name" value="GNAT"/>
    <property type="match status" value="1"/>
</dbReference>
<protein>
    <submittedName>
        <fullName evidence="4">Acetyltransferase</fullName>
    </submittedName>
</protein>
<sequence length="141" mass="16096">MIRTVRVGDAGKLVPLMKDLGYPSTKEQMKKRLTRILSKGDFKTFVWEEYNELLGMIGMTYCEAYHTDDPHVRVIAFVVRESAQGKGIGKQLMQKAENWALQTGAKTIMLNSGNRDDRESAHHIYHQLGFEGRATGFYKKI</sequence>